<evidence type="ECO:0000259" key="3">
    <source>
        <dbReference type="Pfam" id="PF00156"/>
    </source>
</evidence>
<evidence type="ECO:0000313" key="4">
    <source>
        <dbReference type="EMBL" id="GAA6146117.1"/>
    </source>
</evidence>
<organism evidence="4 5">
    <name type="scientific">Thalassolituus maritimus</name>
    <dbReference type="NCBI Taxonomy" id="484498"/>
    <lineage>
        <taxon>Bacteria</taxon>
        <taxon>Pseudomonadati</taxon>
        <taxon>Pseudomonadota</taxon>
        <taxon>Gammaproteobacteria</taxon>
        <taxon>Oceanospirillales</taxon>
        <taxon>Oceanospirillaceae</taxon>
        <taxon>Thalassolituus</taxon>
    </lineage>
</organism>
<feature type="domain" description="Phosphoribosyltransferase" evidence="3">
    <location>
        <begin position="34"/>
        <end position="127"/>
    </location>
</feature>
<comment type="similarity">
    <text evidence="1">Belongs to the ComF/GntX family.</text>
</comment>
<dbReference type="SUPFAM" id="SSF53271">
    <property type="entry name" value="PRTase-like"/>
    <property type="match status" value="1"/>
</dbReference>
<dbReference type="EMBL" id="BAABWH010000005">
    <property type="protein sequence ID" value="GAA6146117.1"/>
    <property type="molecule type" value="Genomic_DNA"/>
</dbReference>
<dbReference type="Gene3D" id="3.40.50.2020">
    <property type="match status" value="1"/>
</dbReference>
<feature type="region of interest" description="Disordered" evidence="2">
    <location>
        <begin position="54"/>
        <end position="81"/>
    </location>
</feature>
<feature type="compositionally biased region" description="Basic residues" evidence="2">
    <location>
        <begin position="54"/>
        <end position="64"/>
    </location>
</feature>
<proteinExistence type="inferred from homology"/>
<sequence length="130" mass="14570">MAAPMLIEEPDIVTCIPTTHQRRLIRGFNLSEELAGHCAKYLGLPFYPQLLKKTRSADKRRRSARERNEQPSGLTFRNTSSAPNLEDRRVLIIDDVMTTGSTLEEAARILKSHGAISVGGWCLARTPKPR</sequence>
<evidence type="ECO:0000256" key="2">
    <source>
        <dbReference type="SAM" id="MobiDB-lite"/>
    </source>
</evidence>
<accession>A0ABQ0A141</accession>
<reference evidence="4 5" key="1">
    <citation type="submission" date="2024-04" db="EMBL/GenBank/DDBJ databases">
        <title>Draft genome sequence of Thalassolituus maritimus NBRC 116585.</title>
        <authorList>
            <person name="Miyakawa T."/>
            <person name="Kusuya Y."/>
            <person name="Miura T."/>
        </authorList>
    </citation>
    <scope>NUCLEOTIDE SEQUENCE [LARGE SCALE GENOMIC DNA]</scope>
    <source>
        <strain evidence="4 5">5NW40-0001</strain>
    </source>
</reference>
<name>A0ABQ0A141_9GAMM</name>
<evidence type="ECO:0000256" key="1">
    <source>
        <dbReference type="ARBA" id="ARBA00008007"/>
    </source>
</evidence>
<dbReference type="PANTHER" id="PTHR47505:SF1">
    <property type="entry name" value="DNA UTILIZATION PROTEIN YHGH"/>
    <property type="match status" value="1"/>
</dbReference>
<feature type="compositionally biased region" description="Polar residues" evidence="2">
    <location>
        <begin position="70"/>
        <end position="81"/>
    </location>
</feature>
<evidence type="ECO:0000313" key="5">
    <source>
        <dbReference type="Proteomes" id="UP001481413"/>
    </source>
</evidence>
<protein>
    <recommendedName>
        <fullName evidence="3">Phosphoribosyltransferase domain-containing protein</fullName>
    </recommendedName>
</protein>
<dbReference type="InterPro" id="IPR051910">
    <property type="entry name" value="ComF/GntX_DNA_util-trans"/>
</dbReference>
<dbReference type="CDD" id="cd06223">
    <property type="entry name" value="PRTases_typeI"/>
    <property type="match status" value="1"/>
</dbReference>
<comment type="caution">
    <text evidence="4">The sequence shown here is derived from an EMBL/GenBank/DDBJ whole genome shotgun (WGS) entry which is preliminary data.</text>
</comment>
<dbReference type="Proteomes" id="UP001481413">
    <property type="component" value="Unassembled WGS sequence"/>
</dbReference>
<gene>
    <name evidence="4" type="ORF">NBRC116585_22350</name>
</gene>
<dbReference type="Pfam" id="PF00156">
    <property type="entry name" value="Pribosyltran"/>
    <property type="match status" value="1"/>
</dbReference>
<dbReference type="PANTHER" id="PTHR47505">
    <property type="entry name" value="DNA UTILIZATION PROTEIN YHGH"/>
    <property type="match status" value="1"/>
</dbReference>
<dbReference type="InterPro" id="IPR000836">
    <property type="entry name" value="PRTase_dom"/>
</dbReference>
<keyword evidence="5" id="KW-1185">Reference proteome</keyword>
<dbReference type="InterPro" id="IPR029057">
    <property type="entry name" value="PRTase-like"/>
</dbReference>